<dbReference type="Gene3D" id="1.25.10.10">
    <property type="entry name" value="Leucine-rich Repeat Variant"/>
    <property type="match status" value="1"/>
</dbReference>
<dbReference type="STRING" id="1890364.A0A2P6NHS6"/>
<dbReference type="GO" id="GO:0005886">
    <property type="term" value="C:plasma membrane"/>
    <property type="evidence" value="ECO:0007669"/>
    <property type="project" value="TreeGrafter"/>
</dbReference>
<evidence type="ECO:0000256" key="1">
    <source>
        <dbReference type="ARBA" id="ARBA00022658"/>
    </source>
</evidence>
<dbReference type="InterPro" id="IPR036964">
    <property type="entry name" value="RASGEF_cat_dom_sf"/>
</dbReference>
<dbReference type="SMART" id="SM00147">
    <property type="entry name" value="RasGEF"/>
    <property type="match status" value="1"/>
</dbReference>
<evidence type="ECO:0008006" key="9">
    <source>
        <dbReference type="Google" id="ProtNLM"/>
    </source>
</evidence>
<reference evidence="7 8" key="1">
    <citation type="journal article" date="2018" name="Genome Biol. Evol.">
        <title>Multiple Roots of Fruiting Body Formation in Amoebozoa.</title>
        <authorList>
            <person name="Hillmann F."/>
            <person name="Forbes G."/>
            <person name="Novohradska S."/>
            <person name="Ferling I."/>
            <person name="Riege K."/>
            <person name="Groth M."/>
            <person name="Westermann M."/>
            <person name="Marz M."/>
            <person name="Spaller T."/>
            <person name="Winckler T."/>
            <person name="Schaap P."/>
            <person name="Glockner G."/>
        </authorList>
    </citation>
    <scope>NUCLEOTIDE SEQUENCE [LARGE SCALE GENOMIC DNA]</scope>
    <source>
        <strain evidence="7 8">Jena</strain>
    </source>
</reference>
<dbReference type="GO" id="GO:0007265">
    <property type="term" value="P:Ras protein signal transduction"/>
    <property type="evidence" value="ECO:0007669"/>
    <property type="project" value="TreeGrafter"/>
</dbReference>
<dbReference type="InterPro" id="IPR000651">
    <property type="entry name" value="Ras-like_Gua-exchang_fac_N"/>
</dbReference>
<gene>
    <name evidence="7" type="ORF">PROFUN_04387</name>
</gene>
<keyword evidence="1 2" id="KW-0344">Guanine-nucleotide releasing factor</keyword>
<dbReference type="EMBL" id="MDYQ01000081">
    <property type="protein sequence ID" value="PRP83513.1"/>
    <property type="molecule type" value="Genomic_DNA"/>
</dbReference>
<dbReference type="OrthoDB" id="546434at2759"/>
<feature type="region of interest" description="Disordered" evidence="3">
    <location>
        <begin position="48"/>
        <end position="156"/>
    </location>
</feature>
<dbReference type="InterPro" id="IPR008937">
    <property type="entry name" value="Ras-like_GEF"/>
</dbReference>
<dbReference type="PANTHER" id="PTHR23113">
    <property type="entry name" value="GUANINE NUCLEOTIDE EXCHANGE FACTOR"/>
    <property type="match status" value="1"/>
</dbReference>
<evidence type="ECO:0000256" key="3">
    <source>
        <dbReference type="SAM" id="MobiDB-lite"/>
    </source>
</evidence>
<feature type="domain" description="Ras-GEF" evidence="4">
    <location>
        <begin position="1015"/>
        <end position="1245"/>
    </location>
</feature>
<dbReference type="InterPro" id="IPR016024">
    <property type="entry name" value="ARM-type_fold"/>
</dbReference>
<name>A0A2P6NHS6_9EUKA</name>
<dbReference type="InterPro" id="IPR014768">
    <property type="entry name" value="GBD/FH3_dom"/>
</dbReference>
<dbReference type="SUPFAM" id="SSF48371">
    <property type="entry name" value="ARM repeat"/>
    <property type="match status" value="1"/>
</dbReference>
<dbReference type="InterPro" id="IPR023578">
    <property type="entry name" value="Ras_GEF_dom_sf"/>
</dbReference>
<feature type="domain" description="GBD/FH3" evidence="6">
    <location>
        <begin position="177"/>
        <end position="581"/>
    </location>
</feature>
<dbReference type="GO" id="GO:0005085">
    <property type="term" value="F:guanyl-nucleotide exchange factor activity"/>
    <property type="evidence" value="ECO:0007669"/>
    <property type="project" value="UniProtKB-KW"/>
</dbReference>
<dbReference type="PROSITE" id="PS50212">
    <property type="entry name" value="RASGEF_NTER"/>
    <property type="match status" value="1"/>
</dbReference>
<dbReference type="InterPro" id="IPR019804">
    <property type="entry name" value="Ras_G-nucl-exch_fac_CS"/>
</dbReference>
<dbReference type="Gene3D" id="1.10.840.10">
    <property type="entry name" value="Ras guanine-nucleotide exchange factors catalytic domain"/>
    <property type="match status" value="1"/>
</dbReference>
<dbReference type="GO" id="GO:0030036">
    <property type="term" value="P:actin cytoskeleton organization"/>
    <property type="evidence" value="ECO:0007669"/>
    <property type="project" value="InterPro"/>
</dbReference>
<dbReference type="SMART" id="SM01140">
    <property type="entry name" value="Drf_GBD"/>
    <property type="match status" value="1"/>
</dbReference>
<dbReference type="InterPro" id="IPR011989">
    <property type="entry name" value="ARM-like"/>
</dbReference>
<evidence type="ECO:0000313" key="7">
    <source>
        <dbReference type="EMBL" id="PRP83513.1"/>
    </source>
</evidence>
<dbReference type="Pfam" id="PF00617">
    <property type="entry name" value="RasGEF"/>
    <property type="match status" value="1"/>
</dbReference>
<dbReference type="InParanoid" id="A0A2P6NHS6"/>
<feature type="compositionally biased region" description="Low complexity" evidence="3">
    <location>
        <begin position="111"/>
        <end position="121"/>
    </location>
</feature>
<dbReference type="SUPFAM" id="SSF48366">
    <property type="entry name" value="Ras GEF"/>
    <property type="match status" value="1"/>
</dbReference>
<dbReference type="GO" id="GO:0003779">
    <property type="term" value="F:actin binding"/>
    <property type="evidence" value="ECO:0007669"/>
    <property type="project" value="InterPro"/>
</dbReference>
<evidence type="ECO:0000313" key="8">
    <source>
        <dbReference type="Proteomes" id="UP000241769"/>
    </source>
</evidence>
<keyword evidence="8" id="KW-1185">Reference proteome</keyword>
<dbReference type="InterPro" id="IPR010473">
    <property type="entry name" value="GTPase-bd"/>
</dbReference>
<dbReference type="CDD" id="cd06224">
    <property type="entry name" value="REM"/>
    <property type="match status" value="1"/>
</dbReference>
<dbReference type="InterPro" id="IPR001895">
    <property type="entry name" value="RASGEF_cat_dom"/>
</dbReference>
<evidence type="ECO:0000256" key="2">
    <source>
        <dbReference type="PROSITE-ProRule" id="PRU00168"/>
    </source>
</evidence>
<dbReference type="Pfam" id="PF00618">
    <property type="entry name" value="RasGEF_N"/>
    <property type="match status" value="1"/>
</dbReference>
<organism evidence="7 8">
    <name type="scientific">Planoprotostelium fungivorum</name>
    <dbReference type="NCBI Taxonomy" id="1890364"/>
    <lineage>
        <taxon>Eukaryota</taxon>
        <taxon>Amoebozoa</taxon>
        <taxon>Evosea</taxon>
        <taxon>Variosea</taxon>
        <taxon>Cavosteliida</taxon>
        <taxon>Cavosteliaceae</taxon>
        <taxon>Planoprotostelium</taxon>
    </lineage>
</organism>
<feature type="domain" description="N-terminal Ras-GEF" evidence="5">
    <location>
        <begin position="853"/>
        <end position="981"/>
    </location>
</feature>
<dbReference type="AlphaFoldDB" id="A0A2P6NHS6"/>
<feature type="compositionally biased region" description="Polar residues" evidence="3">
    <location>
        <begin position="137"/>
        <end position="151"/>
    </location>
</feature>
<feature type="compositionally biased region" description="Basic and acidic residues" evidence="3">
    <location>
        <begin position="81"/>
        <end position="108"/>
    </location>
</feature>
<dbReference type="PROSITE" id="PS51232">
    <property type="entry name" value="GBD_FH3"/>
    <property type="match status" value="1"/>
</dbReference>
<evidence type="ECO:0000259" key="4">
    <source>
        <dbReference type="PROSITE" id="PS50009"/>
    </source>
</evidence>
<dbReference type="GO" id="GO:0031267">
    <property type="term" value="F:small GTPase binding"/>
    <property type="evidence" value="ECO:0007669"/>
    <property type="project" value="InterPro"/>
</dbReference>
<evidence type="ECO:0000259" key="5">
    <source>
        <dbReference type="PROSITE" id="PS50212"/>
    </source>
</evidence>
<evidence type="ECO:0000259" key="6">
    <source>
        <dbReference type="PROSITE" id="PS51232"/>
    </source>
</evidence>
<comment type="caution">
    <text evidence="7">The sequence shown here is derived from an EMBL/GenBank/DDBJ whole genome shotgun (WGS) entry which is preliminary data.</text>
</comment>
<dbReference type="PROSITE" id="PS00720">
    <property type="entry name" value="RASGEF"/>
    <property type="match status" value="1"/>
</dbReference>
<dbReference type="CDD" id="cd00155">
    <property type="entry name" value="RasGEF"/>
    <property type="match status" value="1"/>
</dbReference>
<proteinExistence type="predicted"/>
<dbReference type="Gene3D" id="1.20.870.10">
    <property type="entry name" value="Son of sevenless (SoS) protein Chain: S domain 1"/>
    <property type="match status" value="1"/>
</dbReference>
<dbReference type="PANTHER" id="PTHR23113:SF366">
    <property type="entry name" value="RAS GUANINE NUCLEOTIDE EXCHANGE FACTOR R"/>
    <property type="match status" value="1"/>
</dbReference>
<accession>A0A2P6NHS6</accession>
<protein>
    <recommendedName>
        <fullName evidence="9">Ras guanine nucleotide exchange factor</fullName>
    </recommendedName>
</protein>
<dbReference type="PROSITE" id="PS50009">
    <property type="entry name" value="RASGEF_CAT"/>
    <property type="match status" value="1"/>
</dbReference>
<sequence length="1253" mass="141886">MNTLLAIRYVTLEWTTLCLLIERVPVLSSEPTSSVGVSITEAMSNTNNAPSNTYVRGVKPSLSSEKKLSLSRSGTIAAGRSRSEDKMSHDFSSEDKKLKDIRDNEGKKTLRSSLRMGSMSLEDASLDPNSPHRKPSNTDIDFNLSAQTSPTGRREERMRQLRQFTLTKHHSVMNLLSTPPSDDFTNLPGEGSPPTSPGLGLGVVVSTGKEKLKKSRSISNNSKSVRWNKLSIRKVLGNDNTKPKEFVETLRKNAQLPEEVVDMLRDLSQAIEKEPIKWVNKFLEEDGMGTLLTIFTDSPTEDHSMDILKQKMALTCIRIVISRDDCQDVRKYLGISGSRSSLLKTVVAQIEHEDLRINVLDVLNEFFLFPTGYLYVTGALQEYAQNHGKMNQFEVLSRIMRAGDNQCTVFCMCILSTLLNNLEDNRLRQTVRSQLLELNLNSLTADMRDNRDTEVQLQLDILEQSMDELKELAEEEHLDSKDAYPVFGDNNSHLLKVLVFNGGRGSTCVVPYSDTTTVKDVVSSVKRLYPAGSLEGQSLVFLSTWMDESKFIMKDYNIKGEQILEMKQQWWNVTIRFEDGGQSPEMVSLDPNTTTVDAVATILKKYPDRDSEDADFGLCVRANADRVTWFGDSSRLSQYQTLIEENKNVLDMARKPPVVTVTFTDEKPPLVLEANGERPVKEFIASIAFKLNPNSMKQFAQFAIGIKQDEGKYMWLDGDSKLSQYTKKKGNITVLYAPHPRPKIASIYINADMNNPEHLQGPHEEKEIFFANHVSQILNEIHEALQLPGVSSEYDMQVMESGKVISLLPWAPLYDQIGPTTTTIYISKNENINAQSEQDDINIWDESSPKDVLKTTEGGFTLNELVIQLTSDTNEGFDMSYLKTFLSTFESFCTQEKLLKKLWERFKIPDSLEFPEEKKNLIRMRVCTCLKHWLSTTQQIHPQVMSNISHMIETDVASFNQLDSIRARLKKSIANKLNKPGEGHKYLTPPPDIIPLVPPKEGKEGREGGILDIADAMEIARQLTLRTFDLYSSIKPIELFNQAWSRPKLQHLAPNVINLINTFNYTANWVATAVVNEKKLKHRRNRFCQVVRLAECLKELQNYHLLTAVISGLNHSSTLRLKWTRGSLPKRVEASLANLEKLTSMESSFKYARQAVDMAVPPCVPYIGTYLMDLTFIDETPDFVTPGRINFEKRKLVYKILSRIEQNQTIGYNLQRSKMLSDILEQLPQTSDSKLYEMSLLAEPRNATAKSLI</sequence>
<dbReference type="Proteomes" id="UP000241769">
    <property type="component" value="Unassembled WGS sequence"/>
</dbReference>